<evidence type="ECO:0000313" key="3">
    <source>
        <dbReference type="Proteomes" id="UP000078046"/>
    </source>
</evidence>
<name>A0A177AVT5_9BILA</name>
<dbReference type="EMBL" id="LWCA01001252">
    <property type="protein sequence ID" value="OAF65531.1"/>
    <property type="molecule type" value="Genomic_DNA"/>
</dbReference>
<proteinExistence type="predicted"/>
<dbReference type="AlphaFoldDB" id="A0A177AVT5"/>
<dbReference type="SUPFAM" id="SSF50447">
    <property type="entry name" value="Translation proteins"/>
    <property type="match status" value="1"/>
</dbReference>
<evidence type="ECO:0000256" key="1">
    <source>
        <dbReference type="ARBA" id="ARBA00035209"/>
    </source>
</evidence>
<dbReference type="InterPro" id="IPR009000">
    <property type="entry name" value="Transl_B-barrel_sf"/>
</dbReference>
<dbReference type="GO" id="GO:0006412">
    <property type="term" value="P:translation"/>
    <property type="evidence" value="ECO:0007669"/>
    <property type="project" value="InterPro"/>
</dbReference>
<dbReference type="Gene3D" id="2.40.30.10">
    <property type="entry name" value="Translation factors"/>
    <property type="match status" value="1"/>
</dbReference>
<reference evidence="2 3" key="1">
    <citation type="submission" date="2016-04" db="EMBL/GenBank/DDBJ databases">
        <title>The genome of Intoshia linei affirms orthonectids as highly simplified spiralians.</title>
        <authorList>
            <person name="Mikhailov K.V."/>
            <person name="Slusarev G.S."/>
            <person name="Nikitin M.A."/>
            <person name="Logacheva M.D."/>
            <person name="Penin A."/>
            <person name="Aleoshin V."/>
            <person name="Panchin Y.V."/>
        </authorList>
    </citation>
    <scope>NUCLEOTIDE SEQUENCE [LARGE SCALE GENOMIC DNA]</scope>
    <source>
        <strain evidence="2">Intl2013</strain>
        <tissue evidence="2">Whole animal</tissue>
    </source>
</reference>
<dbReference type="OrthoDB" id="274683at2759"/>
<comment type="caution">
    <text evidence="2">The sequence shown here is derived from an EMBL/GenBank/DDBJ whole genome shotgun (WGS) entry which is preliminary data.</text>
</comment>
<evidence type="ECO:0000313" key="2">
    <source>
        <dbReference type="EMBL" id="OAF65531.1"/>
    </source>
</evidence>
<protein>
    <recommendedName>
        <fullName evidence="1">Large ribosomal subunit protein uL3m</fullName>
    </recommendedName>
</protein>
<organism evidence="2 3">
    <name type="scientific">Intoshia linei</name>
    <dbReference type="NCBI Taxonomy" id="1819745"/>
    <lineage>
        <taxon>Eukaryota</taxon>
        <taxon>Metazoa</taxon>
        <taxon>Spiralia</taxon>
        <taxon>Lophotrochozoa</taxon>
        <taxon>Mesozoa</taxon>
        <taxon>Orthonectida</taxon>
        <taxon>Rhopaluridae</taxon>
        <taxon>Intoshia</taxon>
    </lineage>
</organism>
<dbReference type="Proteomes" id="UP000078046">
    <property type="component" value="Unassembled WGS sequence"/>
</dbReference>
<gene>
    <name evidence="2" type="ORF">A3Q56_06751</name>
</gene>
<sequence length="126" mass="14315">MFETDVLGIDSILDIDIIDNPSKSKGISKGRRFPGHMGLDHVVLHGLKIWRINPKYNVIYVHGHAIPGCINSYVRIYDTGIKRHRQEMLSNPPPMPTSYKCQKDETFASDIFKFNAPSIKFSAKNN</sequence>
<dbReference type="GO" id="GO:0003735">
    <property type="term" value="F:structural constituent of ribosome"/>
    <property type="evidence" value="ECO:0007669"/>
    <property type="project" value="InterPro"/>
</dbReference>
<keyword evidence="3" id="KW-1185">Reference proteome</keyword>
<dbReference type="InterPro" id="IPR019927">
    <property type="entry name" value="Ribosomal_uL3_bac/org-type"/>
</dbReference>
<dbReference type="PANTHER" id="PTHR11229">
    <property type="entry name" value="50S RIBOSOMAL PROTEIN L3"/>
    <property type="match status" value="1"/>
</dbReference>
<dbReference type="GO" id="GO:0005762">
    <property type="term" value="C:mitochondrial large ribosomal subunit"/>
    <property type="evidence" value="ECO:0007669"/>
    <property type="project" value="TreeGrafter"/>
</dbReference>
<accession>A0A177AVT5</accession>
<dbReference type="PANTHER" id="PTHR11229:SF8">
    <property type="entry name" value="LARGE RIBOSOMAL SUBUNIT PROTEIN UL3M"/>
    <property type="match status" value="1"/>
</dbReference>